<comment type="caution">
    <text evidence="2">The sequence shown here is derived from an EMBL/GenBank/DDBJ whole genome shotgun (WGS) entry which is preliminary data.</text>
</comment>
<accession>W4M6Y7</accession>
<evidence type="ECO:0000313" key="3">
    <source>
        <dbReference type="Proteomes" id="UP000019140"/>
    </source>
</evidence>
<reference evidence="2 3" key="1">
    <citation type="journal article" date="2014" name="Nature">
        <title>An environmental bacterial taxon with a large and distinct metabolic repertoire.</title>
        <authorList>
            <person name="Wilson M.C."/>
            <person name="Mori T."/>
            <person name="Ruckert C."/>
            <person name="Uria A.R."/>
            <person name="Helf M.J."/>
            <person name="Takada K."/>
            <person name="Gernert C."/>
            <person name="Steffens U.A."/>
            <person name="Heycke N."/>
            <person name="Schmitt S."/>
            <person name="Rinke C."/>
            <person name="Helfrich E.J."/>
            <person name="Brachmann A.O."/>
            <person name="Gurgui C."/>
            <person name="Wakimoto T."/>
            <person name="Kracht M."/>
            <person name="Crusemann M."/>
            <person name="Hentschel U."/>
            <person name="Abe I."/>
            <person name="Matsunaga S."/>
            <person name="Kalinowski J."/>
            <person name="Takeyama H."/>
            <person name="Piel J."/>
        </authorList>
    </citation>
    <scope>NUCLEOTIDE SEQUENCE [LARGE SCALE GENOMIC DNA]</scope>
    <source>
        <strain evidence="3">TSY2</strain>
    </source>
</reference>
<dbReference type="AlphaFoldDB" id="W4M6Y7"/>
<evidence type="ECO:0000313" key="2">
    <source>
        <dbReference type="EMBL" id="ETX05938.1"/>
    </source>
</evidence>
<dbReference type="HOGENOM" id="CLU_106310_0_0_7"/>
<dbReference type="InterPro" id="IPR032033">
    <property type="entry name" value="Cytochrome_P460"/>
</dbReference>
<gene>
    <name evidence="2" type="ORF">ETSY2_20060</name>
</gene>
<dbReference type="Gene3D" id="3.50.70.20">
    <property type="entry name" value="Cytochrome P460"/>
    <property type="match status" value="1"/>
</dbReference>
<proteinExistence type="predicted"/>
<keyword evidence="3" id="KW-1185">Reference proteome</keyword>
<evidence type="ECO:0000259" key="1">
    <source>
        <dbReference type="Pfam" id="PF16694"/>
    </source>
</evidence>
<sequence>MRFRVWTRQAILFMGLVTALWISIALPVVAQEVNEPRFDQEGNLLRPEVGYREWVYVGTPLTPNDMNGGKAPFPEFHSVYIRPSDWAHYKKTGTFRDGTMLVKELISVGSKVATSGQGYFMGEFIGLEATIKSAKRFPNEPGNWAYFSFTPEGSPMMSQEWKPHGGPFKDKSPAFPTAACAACHQAAAAEDMVFTQYYPVLRAAKPKK</sequence>
<dbReference type="Proteomes" id="UP000019140">
    <property type="component" value="Unassembled WGS sequence"/>
</dbReference>
<dbReference type="PATRIC" id="fig|1429439.4.peg.3411"/>
<feature type="domain" description="Cytochrome P460" evidence="1">
    <location>
        <begin position="50"/>
        <end position="195"/>
    </location>
</feature>
<dbReference type="InterPro" id="IPR038142">
    <property type="entry name" value="Cytochrome_P460_sp"/>
</dbReference>
<protein>
    <submittedName>
        <fullName evidence="2">Cytochrome P460</fullName>
    </submittedName>
</protein>
<dbReference type="CDD" id="cd20751">
    <property type="entry name" value="cyt_P460_Ne-like"/>
    <property type="match status" value="1"/>
</dbReference>
<dbReference type="EMBL" id="AZHX01000828">
    <property type="protein sequence ID" value="ETX05938.1"/>
    <property type="molecule type" value="Genomic_DNA"/>
</dbReference>
<name>W4M6Y7_9BACT</name>
<dbReference type="Pfam" id="PF16694">
    <property type="entry name" value="Cytochrome_P460"/>
    <property type="match status" value="1"/>
</dbReference>
<organism evidence="2 3">
    <name type="scientific">Candidatus Entotheonella gemina</name>
    <dbReference type="NCBI Taxonomy" id="1429439"/>
    <lineage>
        <taxon>Bacteria</taxon>
        <taxon>Pseudomonadati</taxon>
        <taxon>Nitrospinota/Tectimicrobiota group</taxon>
        <taxon>Candidatus Tectimicrobiota</taxon>
        <taxon>Candidatus Entotheonellia</taxon>
        <taxon>Candidatus Entotheonellales</taxon>
        <taxon>Candidatus Entotheonellaceae</taxon>
        <taxon>Candidatus Entotheonella</taxon>
    </lineage>
</organism>